<evidence type="ECO:0000313" key="2">
    <source>
        <dbReference type="EMBL" id="PIO13638.1"/>
    </source>
</evidence>
<dbReference type="EMBL" id="KZ035245">
    <property type="protein sequence ID" value="PIO13638.1"/>
    <property type="molecule type" value="Genomic_DNA"/>
</dbReference>
<sequence length="68" mass="7526">IVPSSLIPQKLQAEVHSVPGKSPMKRPKPQAKSAAVQEKPQTIPDKPPIKQKPKKFTAENSVYENIKL</sequence>
<dbReference type="AlphaFoldDB" id="A0A2G9QDH3"/>
<feature type="non-terminal residue" evidence="2">
    <location>
        <position position="1"/>
    </location>
</feature>
<protein>
    <submittedName>
        <fullName evidence="2">Uncharacterized protein</fullName>
    </submittedName>
</protein>
<dbReference type="Proteomes" id="UP000228934">
    <property type="component" value="Unassembled WGS sequence"/>
</dbReference>
<evidence type="ECO:0000313" key="3">
    <source>
        <dbReference type="Proteomes" id="UP000228934"/>
    </source>
</evidence>
<accession>A0A2G9QDH3</accession>
<keyword evidence="3" id="KW-1185">Reference proteome</keyword>
<reference evidence="3" key="1">
    <citation type="journal article" date="2017" name="Nat. Commun.">
        <title>The North American bullfrog draft genome provides insight into hormonal regulation of long noncoding RNA.</title>
        <authorList>
            <person name="Hammond S.A."/>
            <person name="Warren R.L."/>
            <person name="Vandervalk B.P."/>
            <person name="Kucuk E."/>
            <person name="Khan H."/>
            <person name="Gibb E.A."/>
            <person name="Pandoh P."/>
            <person name="Kirk H."/>
            <person name="Zhao Y."/>
            <person name="Jones M."/>
            <person name="Mungall A.J."/>
            <person name="Coope R."/>
            <person name="Pleasance S."/>
            <person name="Moore R.A."/>
            <person name="Holt R.A."/>
            <person name="Round J.M."/>
            <person name="Ohora S."/>
            <person name="Walle B.V."/>
            <person name="Veldhoen N."/>
            <person name="Helbing C.C."/>
            <person name="Birol I."/>
        </authorList>
    </citation>
    <scope>NUCLEOTIDE SEQUENCE [LARGE SCALE GENOMIC DNA]</scope>
</reference>
<proteinExistence type="predicted"/>
<feature type="compositionally biased region" description="Polar residues" evidence="1">
    <location>
        <begin position="58"/>
        <end position="68"/>
    </location>
</feature>
<organism evidence="2 3">
    <name type="scientific">Aquarana catesbeiana</name>
    <name type="common">American bullfrog</name>
    <name type="synonym">Rana catesbeiana</name>
    <dbReference type="NCBI Taxonomy" id="8400"/>
    <lineage>
        <taxon>Eukaryota</taxon>
        <taxon>Metazoa</taxon>
        <taxon>Chordata</taxon>
        <taxon>Craniata</taxon>
        <taxon>Vertebrata</taxon>
        <taxon>Euteleostomi</taxon>
        <taxon>Amphibia</taxon>
        <taxon>Batrachia</taxon>
        <taxon>Anura</taxon>
        <taxon>Neobatrachia</taxon>
        <taxon>Ranoidea</taxon>
        <taxon>Ranidae</taxon>
        <taxon>Aquarana</taxon>
    </lineage>
</organism>
<feature type="region of interest" description="Disordered" evidence="1">
    <location>
        <begin position="1"/>
        <end position="68"/>
    </location>
</feature>
<name>A0A2G9QDH3_AQUCT</name>
<gene>
    <name evidence="2" type="ORF">AB205_0032040</name>
</gene>
<evidence type="ECO:0000256" key="1">
    <source>
        <dbReference type="SAM" id="MobiDB-lite"/>
    </source>
</evidence>